<keyword evidence="2" id="KW-0812">Transmembrane</keyword>
<dbReference type="Proteomes" id="UP000580250">
    <property type="component" value="Unassembled WGS sequence"/>
</dbReference>
<keyword evidence="2" id="KW-0472">Membrane</keyword>
<evidence type="ECO:0000313" key="3">
    <source>
        <dbReference type="EMBL" id="CAD2183662.1"/>
    </source>
</evidence>
<feature type="transmembrane region" description="Helical" evidence="2">
    <location>
        <begin position="28"/>
        <end position="50"/>
    </location>
</feature>
<evidence type="ECO:0000256" key="1">
    <source>
        <dbReference type="SAM" id="MobiDB-lite"/>
    </source>
</evidence>
<proteinExistence type="predicted"/>
<name>A0A6V7W9C2_MELEN</name>
<reference evidence="3 4" key="1">
    <citation type="submission" date="2020-08" db="EMBL/GenBank/DDBJ databases">
        <authorList>
            <person name="Koutsovoulos G."/>
            <person name="Danchin GJ E."/>
        </authorList>
    </citation>
    <scope>NUCLEOTIDE SEQUENCE [LARGE SCALE GENOMIC DNA]</scope>
</reference>
<keyword evidence="2" id="KW-1133">Transmembrane helix</keyword>
<dbReference type="AlphaFoldDB" id="A0A6V7W9C2"/>
<comment type="caution">
    <text evidence="3">The sequence shown here is derived from an EMBL/GenBank/DDBJ whole genome shotgun (WGS) entry which is preliminary data.</text>
</comment>
<protein>
    <submittedName>
        <fullName evidence="3">Uncharacterized protein</fullName>
    </submittedName>
</protein>
<accession>A0A6V7W9C2</accession>
<feature type="compositionally biased region" description="Low complexity" evidence="1">
    <location>
        <begin position="145"/>
        <end position="166"/>
    </location>
</feature>
<evidence type="ECO:0000313" key="4">
    <source>
        <dbReference type="Proteomes" id="UP000580250"/>
    </source>
</evidence>
<evidence type="ECO:0000256" key="2">
    <source>
        <dbReference type="SAM" id="Phobius"/>
    </source>
</evidence>
<dbReference type="EMBL" id="CAJEWN010000476">
    <property type="protein sequence ID" value="CAD2183662.1"/>
    <property type="molecule type" value="Genomic_DNA"/>
</dbReference>
<feature type="region of interest" description="Disordered" evidence="1">
    <location>
        <begin position="145"/>
        <end position="173"/>
    </location>
</feature>
<sequence length="173" mass="19302">MWHYQSYNKPITWENYYSQRHATITSGIAAATTIVIFFVILLLTFGCRFFSNRRRRRSGRSSDGTGSVGASQQSLDDQRMFVICNCSIPPPLPSYEDALKMVPRPLDIERGEKEGLPPPPKYSLTSGETIYTITAVSTSTTNIAQTTTITTGEQQQQGEENPQQQENLPSTTS</sequence>
<gene>
    <name evidence="3" type="ORF">MENT_LOCUS35973</name>
</gene>
<organism evidence="3 4">
    <name type="scientific">Meloidogyne enterolobii</name>
    <name type="common">Root-knot nematode worm</name>
    <name type="synonym">Meloidogyne mayaguensis</name>
    <dbReference type="NCBI Taxonomy" id="390850"/>
    <lineage>
        <taxon>Eukaryota</taxon>
        <taxon>Metazoa</taxon>
        <taxon>Ecdysozoa</taxon>
        <taxon>Nematoda</taxon>
        <taxon>Chromadorea</taxon>
        <taxon>Rhabditida</taxon>
        <taxon>Tylenchina</taxon>
        <taxon>Tylenchomorpha</taxon>
        <taxon>Tylenchoidea</taxon>
        <taxon>Meloidogynidae</taxon>
        <taxon>Meloidogyninae</taxon>
        <taxon>Meloidogyne</taxon>
    </lineage>
</organism>